<proteinExistence type="inferred from homology"/>
<evidence type="ECO:0000256" key="4">
    <source>
        <dbReference type="ARBA" id="ARBA00022723"/>
    </source>
</evidence>
<reference evidence="17 18" key="1">
    <citation type="submission" date="2021-03" db="EMBL/GenBank/DDBJ databases">
        <authorList>
            <person name="King G.J."/>
            <person name="Bancroft I."/>
            <person name="Baten A."/>
            <person name="Bloomfield J."/>
            <person name="Borpatragohain P."/>
            <person name="He Z."/>
            <person name="Irish N."/>
            <person name="Irwin J."/>
            <person name="Liu K."/>
            <person name="Mauleon R.P."/>
            <person name="Moore J."/>
            <person name="Morris R."/>
            <person name="Ostergaard L."/>
            <person name="Wang B."/>
            <person name="Wells R."/>
        </authorList>
    </citation>
    <scope>NUCLEOTIDE SEQUENCE [LARGE SCALE GENOMIC DNA]</scope>
    <source>
        <strain evidence="17">R-o-18</strain>
        <tissue evidence="17">Leaf</tissue>
    </source>
</reference>
<keyword evidence="6 13" id="KW-0067">ATP-binding</keyword>
<dbReference type="InterPro" id="IPR027417">
    <property type="entry name" value="P-loop_NTPase"/>
</dbReference>
<feature type="binding site" evidence="13">
    <location>
        <begin position="67"/>
        <end position="74"/>
    </location>
    <ligand>
        <name>ATP</name>
        <dbReference type="ChEBI" id="CHEBI:30616"/>
    </ligand>
</feature>
<keyword evidence="5 13" id="KW-0547">Nucleotide-binding</keyword>
<dbReference type="PANTHER" id="PTHR23264:SF19">
    <property type="entry name" value="CYTOSOLIC FE-S CLUSTER ASSEMBLY FACTOR NUBP2"/>
    <property type="match status" value="1"/>
</dbReference>
<dbReference type="PROSITE" id="PS50888">
    <property type="entry name" value="BHLH"/>
    <property type="match status" value="1"/>
</dbReference>
<feature type="compositionally biased region" description="Basic and acidic residues" evidence="15">
    <location>
        <begin position="577"/>
        <end position="596"/>
    </location>
</feature>
<comment type="caution">
    <text evidence="17">The sequence shown here is derived from an EMBL/GenBank/DDBJ whole genome shotgun (WGS) entry which is preliminary data.</text>
</comment>
<feature type="compositionally biased region" description="Low complexity" evidence="15">
    <location>
        <begin position="630"/>
        <end position="662"/>
    </location>
</feature>
<evidence type="ECO:0000256" key="9">
    <source>
        <dbReference type="ARBA" id="ARBA00023015"/>
    </source>
</evidence>
<feature type="region of interest" description="Disordered" evidence="15">
    <location>
        <begin position="1"/>
        <end position="27"/>
    </location>
</feature>
<keyword evidence="9" id="KW-0805">Transcription regulation</keyword>
<dbReference type="Proteomes" id="UP000823674">
    <property type="component" value="Chromosome A01"/>
</dbReference>
<keyword evidence="3 13" id="KW-0963">Cytoplasm</keyword>
<keyword evidence="8 13" id="KW-0411">Iron-sulfur</keyword>
<keyword evidence="12" id="KW-0539">Nucleus</keyword>
<feature type="binding site" evidence="13">
    <location>
        <position position="37"/>
    </location>
    <ligand>
        <name>[4Fe-4S] cluster</name>
        <dbReference type="ChEBI" id="CHEBI:49883"/>
        <label>1</label>
    </ligand>
</feature>
<keyword evidence="11" id="KW-0804">Transcription</keyword>
<feature type="binding site" evidence="13">
    <location>
        <position position="31"/>
    </location>
    <ligand>
        <name>[4Fe-4S] cluster</name>
        <dbReference type="ChEBI" id="CHEBI:49883"/>
        <label>1</label>
    </ligand>
</feature>
<protein>
    <recommendedName>
        <fullName evidence="13">Cytosolic Fe-S cluster assembly factor NBP35</fullName>
    </recommendedName>
</protein>
<evidence type="ECO:0000256" key="3">
    <source>
        <dbReference type="ARBA" id="ARBA00022490"/>
    </source>
</evidence>
<comment type="cofactor">
    <cofactor evidence="13">
        <name>[4Fe-4S] cluster</name>
        <dbReference type="ChEBI" id="CHEBI:49883"/>
    </cofactor>
    <text evidence="13">Binds 3 [4Fe-4S] clusters per homodimer. Contains two stable clusters in the N-termini and one labile, bridging cluster between subunits of the homodimer.</text>
</comment>
<evidence type="ECO:0000256" key="13">
    <source>
        <dbReference type="HAMAP-Rule" id="MF_03038"/>
    </source>
</evidence>
<dbReference type="InterPro" id="IPR000808">
    <property type="entry name" value="Mrp-like_CS"/>
</dbReference>
<dbReference type="HAMAP" id="MF_02040">
    <property type="entry name" value="Mrp_NBP35"/>
    <property type="match status" value="1"/>
</dbReference>
<dbReference type="HAMAP" id="MF_03038">
    <property type="entry name" value="NUBP1"/>
    <property type="match status" value="1"/>
</dbReference>
<dbReference type="Gene3D" id="4.10.280.10">
    <property type="entry name" value="Helix-loop-helix DNA-binding domain"/>
    <property type="match status" value="1"/>
</dbReference>
<dbReference type="InterPro" id="IPR028601">
    <property type="entry name" value="NUBP1/Nbp35"/>
</dbReference>
<dbReference type="InterPro" id="IPR057075">
    <property type="entry name" value="bHLH_IRO3"/>
</dbReference>
<gene>
    <name evidence="17" type="primary">A01p046450.1_BraROA</name>
    <name evidence="13" type="synonym">NBP35</name>
    <name evidence="17" type="ORF">IGI04_003285</name>
</gene>
<comment type="function">
    <text evidence="13">Component of the cytosolic iron-sulfur (Fe-S) protein assembly (CIA) machinery. Required for maturation of extramitochondrial Fe-S proteins. Functions as Fe-S scaffold, mediating the de novo assembly of an Fe-S cluster and its transfer to target apoproteins. Essential for embryo development.</text>
</comment>
<keyword evidence="4 13" id="KW-0479">Metal-binding</keyword>
<dbReference type="SUPFAM" id="SSF47459">
    <property type="entry name" value="HLH, helix-loop-helix DNA-binding domain"/>
    <property type="match status" value="1"/>
</dbReference>
<dbReference type="InterPro" id="IPR036638">
    <property type="entry name" value="HLH_DNA-bd_sf"/>
</dbReference>
<feature type="compositionally biased region" description="Basic and acidic residues" evidence="15">
    <location>
        <begin position="613"/>
        <end position="624"/>
    </location>
</feature>
<accession>A0ABQ7NXZ7</accession>
<evidence type="ECO:0000256" key="1">
    <source>
        <dbReference type="ARBA" id="ARBA00004123"/>
    </source>
</evidence>
<evidence type="ECO:0000256" key="10">
    <source>
        <dbReference type="ARBA" id="ARBA00023125"/>
    </source>
</evidence>
<dbReference type="SMART" id="SM00353">
    <property type="entry name" value="HLH"/>
    <property type="match status" value="1"/>
</dbReference>
<evidence type="ECO:0000256" key="12">
    <source>
        <dbReference type="ARBA" id="ARBA00023242"/>
    </source>
</evidence>
<dbReference type="InterPro" id="IPR019591">
    <property type="entry name" value="Mrp/NBP35_ATP-bd"/>
</dbReference>
<feature type="binding site" evidence="13">
    <location>
        <position position="14"/>
    </location>
    <ligand>
        <name>[4Fe-4S] cluster</name>
        <dbReference type="ChEBI" id="CHEBI:49883"/>
        <label>1</label>
    </ligand>
</feature>
<evidence type="ECO:0000259" key="16">
    <source>
        <dbReference type="PROSITE" id="PS50888"/>
    </source>
</evidence>
<feature type="binding site" evidence="13">
    <location>
        <position position="28"/>
    </location>
    <ligand>
        <name>[4Fe-4S] cluster</name>
        <dbReference type="ChEBI" id="CHEBI:49883"/>
        <label>1</label>
    </ligand>
</feature>
<keyword evidence="10" id="KW-0238">DNA-binding</keyword>
<name>A0ABQ7NXZ7_BRACM</name>
<feature type="coiled-coil region" evidence="14">
    <location>
        <begin position="435"/>
        <end position="490"/>
    </location>
</feature>
<evidence type="ECO:0000256" key="7">
    <source>
        <dbReference type="ARBA" id="ARBA00023004"/>
    </source>
</evidence>
<comment type="subcellular location">
    <subcellularLocation>
        <location evidence="13">Cytoplasm</location>
    </subcellularLocation>
    <subcellularLocation>
        <location evidence="1">Nucleus</location>
    </subcellularLocation>
</comment>
<evidence type="ECO:0000256" key="5">
    <source>
        <dbReference type="ARBA" id="ARBA00022741"/>
    </source>
</evidence>
<keyword evidence="18" id="KW-1185">Reference proteome</keyword>
<comment type="miscellaneous">
    <text evidence="13">Although plant and algal NBP35 proteins lack the characteristic CXXC motif in the C-terminus, thought to be required for Fe-S cluster binding, they can bind a [4Fe-4S] cluster in the C-terminus. Also, in this linage, no CFD1 partner protein homolog as found in other eukaryotes can be found.</text>
</comment>
<feature type="domain" description="BHLH" evidence="16">
    <location>
        <begin position="395"/>
        <end position="445"/>
    </location>
</feature>
<evidence type="ECO:0000313" key="17">
    <source>
        <dbReference type="EMBL" id="KAG5415718.1"/>
    </source>
</evidence>
<dbReference type="CDD" id="cd11446">
    <property type="entry name" value="bHLH_AtILR3_like"/>
    <property type="match status" value="1"/>
</dbReference>
<dbReference type="PROSITE" id="PS01215">
    <property type="entry name" value="MRP"/>
    <property type="match status" value="1"/>
</dbReference>
<sequence>MEKGEIPENANEHCPGPQSETAGKSDSCAGCPNQEVCATAPKGPDPDLVAIAERMSTVKHKILVLSGKGGVGKSTFSAQLSFALAGMDHQVGLMDIDICGPSMPKMLALEGHEIHQSNLGWSPVYVEDNLGVMSIGFMLPNSDEAVVWRGPRKNALIKQFLKDVYWGEIDYLVVDAPPGTSDEHISIVQYLQATGIDGAIIVTTPQEVSLIDVRKEVSFCKKVGVPVLGVVENMSGLCQSLADVTFMKVQSELGLSVDVTQDVISCLRINAPELVNFLAYSEVFDRSGGGAERMCREMGVPFLGSVPLDPQLCKAAEQGKSCFEGDNKCSVSAPALKSIIEKVVALIKDEDGAPQAGLARTNKKNLSSSNLFLFYLKRISPSSSILPAEFMDVSARKSQKAGREKLRREKLNEHFVELGNVLDPERPKNDKATILTDTLQLLKELTSEVNKLKSEYTALTDESRELTQEKNDLREEKTSLKSDIENLNLQYQQRLRSMSPWGAAMDHTIMMAPPPSFPYPMPMAMPPGSIPMHHPPMPSYTYFGNQNPSMMPAPYMPYMPPNTVVEQQSVHIPQNNRSREPRAKVSRESRSDKAEDSNDVATQLELKTPGSTSDKDTSQRPEKSKRCKRNSNNNNNSVEESFHSSKCSSSPSVRDNTSSSSVSGGGLKPDDAK</sequence>
<dbReference type="SUPFAM" id="SSF52540">
    <property type="entry name" value="P-loop containing nucleoside triphosphate hydrolases"/>
    <property type="match status" value="1"/>
</dbReference>
<comment type="similarity">
    <text evidence="13">Belongs to the Mrp/NBP35 ATP-binding proteins family. NUBP1/NBP35 subfamily.</text>
</comment>
<dbReference type="Pfam" id="PF10609">
    <property type="entry name" value="ParA"/>
    <property type="match status" value="2"/>
</dbReference>
<evidence type="ECO:0000313" key="18">
    <source>
        <dbReference type="Proteomes" id="UP000823674"/>
    </source>
</evidence>
<evidence type="ECO:0000256" key="8">
    <source>
        <dbReference type="ARBA" id="ARBA00023014"/>
    </source>
</evidence>
<dbReference type="InterPro" id="IPR033756">
    <property type="entry name" value="YlxH/NBP35"/>
</dbReference>
<evidence type="ECO:0000256" key="2">
    <source>
        <dbReference type="ARBA" id="ARBA00022485"/>
    </source>
</evidence>
<dbReference type="EMBL" id="JADBGQ010000001">
    <property type="protein sequence ID" value="KAG5415718.1"/>
    <property type="molecule type" value="Genomic_DNA"/>
</dbReference>
<dbReference type="CDD" id="cd02037">
    <property type="entry name" value="Mrp_NBP35"/>
    <property type="match status" value="1"/>
</dbReference>
<keyword evidence="14" id="KW-0175">Coiled coil</keyword>
<evidence type="ECO:0000256" key="15">
    <source>
        <dbReference type="SAM" id="MobiDB-lite"/>
    </source>
</evidence>
<comment type="subunit">
    <text evidence="13">Homodimer and homotetramer. Predominantly homodimeric.</text>
</comment>
<organism evidence="17 18">
    <name type="scientific">Brassica rapa subsp. trilocularis</name>
    <dbReference type="NCBI Taxonomy" id="1813537"/>
    <lineage>
        <taxon>Eukaryota</taxon>
        <taxon>Viridiplantae</taxon>
        <taxon>Streptophyta</taxon>
        <taxon>Embryophyta</taxon>
        <taxon>Tracheophyta</taxon>
        <taxon>Spermatophyta</taxon>
        <taxon>Magnoliopsida</taxon>
        <taxon>eudicotyledons</taxon>
        <taxon>Gunneridae</taxon>
        <taxon>Pentapetalae</taxon>
        <taxon>rosids</taxon>
        <taxon>malvids</taxon>
        <taxon>Brassicales</taxon>
        <taxon>Brassicaceae</taxon>
        <taxon>Brassiceae</taxon>
        <taxon>Brassica</taxon>
    </lineage>
</organism>
<keyword evidence="2 13" id="KW-0004">4Fe-4S</keyword>
<evidence type="ECO:0000256" key="11">
    <source>
        <dbReference type="ARBA" id="ARBA00023163"/>
    </source>
</evidence>
<evidence type="ECO:0000256" key="6">
    <source>
        <dbReference type="ARBA" id="ARBA00022840"/>
    </source>
</evidence>
<keyword evidence="7 13" id="KW-0408">Iron</keyword>
<evidence type="ECO:0000256" key="14">
    <source>
        <dbReference type="SAM" id="Coils"/>
    </source>
</evidence>
<dbReference type="Gene3D" id="3.40.50.300">
    <property type="entry name" value="P-loop containing nucleotide triphosphate hydrolases"/>
    <property type="match status" value="1"/>
</dbReference>
<dbReference type="Pfam" id="PF23177">
    <property type="entry name" value="bHLH_IRO3"/>
    <property type="match status" value="1"/>
</dbReference>
<dbReference type="PANTHER" id="PTHR23264">
    <property type="entry name" value="NUCLEOTIDE-BINDING PROTEIN NBP35 YEAST -RELATED"/>
    <property type="match status" value="1"/>
</dbReference>
<dbReference type="InterPro" id="IPR011598">
    <property type="entry name" value="bHLH_dom"/>
</dbReference>
<feature type="region of interest" description="Disordered" evidence="15">
    <location>
        <begin position="569"/>
        <end position="673"/>
    </location>
</feature>